<dbReference type="AlphaFoldDB" id="D3DHS8"/>
<dbReference type="Proteomes" id="UP000002574">
    <property type="component" value="Chromosome"/>
</dbReference>
<evidence type="ECO:0000313" key="2">
    <source>
        <dbReference type="Proteomes" id="UP000002574"/>
    </source>
</evidence>
<reference evidence="1 2" key="1">
    <citation type="journal article" date="2010" name="J. Bacteriol.">
        <title>Complete genome sequence of the thermophilic, obligately chemolithoautotrophic hydrogen-oxidizing bacterium Hydrogenobacter thermophilus TK-6.</title>
        <authorList>
            <person name="Arai H."/>
            <person name="Kanbe H."/>
            <person name="Ishii M."/>
            <person name="Igarashi Y."/>
        </authorList>
    </citation>
    <scope>NUCLEOTIDE SEQUENCE [LARGE SCALE GENOMIC DNA]</scope>
    <source>
        <strain evidence="2">DSM 6534 / IAM 12695 / TK-6 [Tokyo]</strain>
    </source>
</reference>
<dbReference type="EMBL" id="AP011112">
    <property type="protein sequence ID" value="BAI69380.1"/>
    <property type="molecule type" value="Genomic_DNA"/>
</dbReference>
<name>D3DHS8_HYDTT</name>
<dbReference type="KEGG" id="hth:HTH_0921"/>
<dbReference type="KEGG" id="hte:Hydth_0918"/>
<protein>
    <submittedName>
        <fullName evidence="1">Uncharacterized protein</fullName>
    </submittedName>
</protein>
<gene>
    <name evidence="1" type="ordered locus">HTH_0921</name>
</gene>
<dbReference type="STRING" id="608538.HTH_0921"/>
<accession>D3DHS8</accession>
<sequence>MQYVFVIENNQVKDAYEFHPEQGFMARKEEWIGVAVGEIENRLKTQYASVSKLREIANEIVYEVK</sequence>
<keyword evidence="2" id="KW-1185">Reference proteome</keyword>
<organism evidence="1 2">
    <name type="scientific">Hydrogenobacter thermophilus (strain DSM 6534 / IAM 12695 / TK-6)</name>
    <dbReference type="NCBI Taxonomy" id="608538"/>
    <lineage>
        <taxon>Bacteria</taxon>
        <taxon>Pseudomonadati</taxon>
        <taxon>Aquificota</taxon>
        <taxon>Aquificia</taxon>
        <taxon>Aquificales</taxon>
        <taxon>Aquificaceae</taxon>
        <taxon>Hydrogenobacter</taxon>
    </lineage>
</organism>
<proteinExistence type="predicted"/>
<evidence type="ECO:0000313" key="1">
    <source>
        <dbReference type="EMBL" id="BAI69380.1"/>
    </source>
</evidence>
<dbReference type="RefSeq" id="WP_012963560.1">
    <property type="nucleotide sequence ID" value="NC_013799.1"/>
</dbReference>